<dbReference type="InterPro" id="IPR007318">
    <property type="entry name" value="Phopholipid_MeTrfase"/>
</dbReference>
<accession>A0A7H0GHF5</accession>
<proteinExistence type="predicted"/>
<evidence type="ECO:0000256" key="5">
    <source>
        <dbReference type="SAM" id="Phobius"/>
    </source>
</evidence>
<evidence type="ECO:0000313" key="6">
    <source>
        <dbReference type="EMBL" id="QNP47721.1"/>
    </source>
</evidence>
<dbReference type="Gene3D" id="1.20.120.1630">
    <property type="match status" value="1"/>
</dbReference>
<evidence type="ECO:0000256" key="4">
    <source>
        <dbReference type="ARBA" id="ARBA00023136"/>
    </source>
</evidence>
<dbReference type="PANTHER" id="PTHR12714:SF24">
    <property type="entry name" value="SLR1182 PROTEIN"/>
    <property type="match status" value="1"/>
</dbReference>
<keyword evidence="7" id="KW-1185">Reference proteome</keyword>
<dbReference type="GO" id="GO:0012505">
    <property type="term" value="C:endomembrane system"/>
    <property type="evidence" value="ECO:0007669"/>
    <property type="project" value="UniProtKB-SubCell"/>
</dbReference>
<organism evidence="6 7">
    <name type="scientific">Diaphorobacter aerolatus</name>
    <dbReference type="NCBI Taxonomy" id="1288495"/>
    <lineage>
        <taxon>Bacteria</taxon>
        <taxon>Pseudomonadati</taxon>
        <taxon>Pseudomonadota</taxon>
        <taxon>Betaproteobacteria</taxon>
        <taxon>Burkholderiales</taxon>
        <taxon>Comamonadaceae</taxon>
        <taxon>Diaphorobacter</taxon>
    </lineage>
</organism>
<keyword evidence="2 5" id="KW-0812">Transmembrane</keyword>
<dbReference type="PANTHER" id="PTHR12714">
    <property type="entry name" value="PROTEIN-S ISOPRENYLCYSTEINE O-METHYLTRANSFERASE"/>
    <property type="match status" value="1"/>
</dbReference>
<dbReference type="GO" id="GO:0032259">
    <property type="term" value="P:methylation"/>
    <property type="evidence" value="ECO:0007669"/>
    <property type="project" value="UniProtKB-KW"/>
</dbReference>
<evidence type="ECO:0000256" key="3">
    <source>
        <dbReference type="ARBA" id="ARBA00022989"/>
    </source>
</evidence>
<dbReference type="GO" id="GO:0008168">
    <property type="term" value="F:methyltransferase activity"/>
    <property type="evidence" value="ECO:0007669"/>
    <property type="project" value="UniProtKB-KW"/>
</dbReference>
<reference evidence="6 7" key="1">
    <citation type="submission" date="2020-08" db="EMBL/GenBank/DDBJ databases">
        <title>Genome sequence of Diaphorobacter aerolatus KACC 16536T.</title>
        <authorList>
            <person name="Hyun D.-W."/>
            <person name="Bae J.-W."/>
        </authorList>
    </citation>
    <scope>NUCLEOTIDE SEQUENCE [LARGE SCALE GENOMIC DNA]</scope>
    <source>
        <strain evidence="6 7">KACC 16536</strain>
    </source>
</reference>
<comment type="subcellular location">
    <subcellularLocation>
        <location evidence="1">Endomembrane system</location>
        <topology evidence="1">Multi-pass membrane protein</topology>
    </subcellularLocation>
</comment>
<dbReference type="AlphaFoldDB" id="A0A7H0GHF5"/>
<sequence length="153" mass="17123">MSALDLRIPPPIIGLATAALMYGLAVAIPSAAWSHALCPWLAGGFALVGIAIDLSALWAFHRHRTTVNPLSPDRTTRIVSDGIYRLTRNPMYLGMLGLLLAWAIWLANMAAWVGPVLFVAYITRFQIIPEERILHQKFGAAYAQYRQRVRRWI</sequence>
<feature type="transmembrane region" description="Helical" evidence="5">
    <location>
        <begin position="12"/>
        <end position="33"/>
    </location>
</feature>
<dbReference type="Pfam" id="PF04191">
    <property type="entry name" value="PEMT"/>
    <property type="match status" value="1"/>
</dbReference>
<dbReference type="EMBL" id="CP060783">
    <property type="protein sequence ID" value="QNP47721.1"/>
    <property type="molecule type" value="Genomic_DNA"/>
</dbReference>
<evidence type="ECO:0000256" key="2">
    <source>
        <dbReference type="ARBA" id="ARBA00022692"/>
    </source>
</evidence>
<name>A0A7H0GHF5_9BURK</name>
<protein>
    <submittedName>
        <fullName evidence="6">Isoprenylcysteine carboxylmethyltransferase family protein</fullName>
    </submittedName>
</protein>
<evidence type="ECO:0000256" key="1">
    <source>
        <dbReference type="ARBA" id="ARBA00004127"/>
    </source>
</evidence>
<dbReference type="KEGG" id="daer:H9K75_16235"/>
<dbReference type="Proteomes" id="UP000516028">
    <property type="component" value="Chromosome"/>
</dbReference>
<keyword evidence="6" id="KW-0808">Transferase</keyword>
<feature type="transmembrane region" description="Helical" evidence="5">
    <location>
        <begin position="40"/>
        <end position="60"/>
    </location>
</feature>
<feature type="transmembrane region" description="Helical" evidence="5">
    <location>
        <begin position="99"/>
        <end position="122"/>
    </location>
</feature>
<keyword evidence="3 5" id="KW-1133">Transmembrane helix</keyword>
<evidence type="ECO:0000313" key="7">
    <source>
        <dbReference type="Proteomes" id="UP000516028"/>
    </source>
</evidence>
<keyword evidence="6" id="KW-0489">Methyltransferase</keyword>
<dbReference type="RefSeq" id="WP_187723401.1">
    <property type="nucleotide sequence ID" value="NZ_CP060783.1"/>
</dbReference>
<keyword evidence="4 5" id="KW-0472">Membrane</keyword>
<gene>
    <name evidence="6" type="ORF">H9K75_16235</name>
</gene>